<dbReference type="EMBL" id="JTDO01000001">
    <property type="protein sequence ID" value="KLT73824.1"/>
    <property type="molecule type" value="Genomic_DNA"/>
</dbReference>
<dbReference type="PROSITE" id="PS50112">
    <property type="entry name" value="PAS"/>
    <property type="match status" value="1"/>
</dbReference>
<dbReference type="Pfam" id="PF00989">
    <property type="entry name" value="PAS"/>
    <property type="match status" value="1"/>
</dbReference>
<dbReference type="SMART" id="SM00091">
    <property type="entry name" value="PAS"/>
    <property type="match status" value="1"/>
</dbReference>
<dbReference type="NCBIfam" id="TIGR00229">
    <property type="entry name" value="sensory_box"/>
    <property type="match status" value="1"/>
</dbReference>
<dbReference type="STRING" id="1470200.PL75_00315"/>
<gene>
    <name evidence="2" type="ORF">PL75_00315</name>
</gene>
<evidence type="ECO:0000313" key="2">
    <source>
        <dbReference type="EMBL" id="KLT73824.1"/>
    </source>
</evidence>
<organism evidence="2 3">
    <name type="scientific">Neisseria arctica</name>
    <dbReference type="NCBI Taxonomy" id="1470200"/>
    <lineage>
        <taxon>Bacteria</taxon>
        <taxon>Pseudomonadati</taxon>
        <taxon>Pseudomonadota</taxon>
        <taxon>Betaproteobacteria</taxon>
        <taxon>Neisseriales</taxon>
        <taxon>Neisseriaceae</taxon>
        <taxon>Neisseria</taxon>
    </lineage>
</organism>
<dbReference type="GO" id="GO:0006355">
    <property type="term" value="P:regulation of DNA-templated transcription"/>
    <property type="evidence" value="ECO:0007669"/>
    <property type="project" value="InterPro"/>
</dbReference>
<dbReference type="GO" id="GO:0016301">
    <property type="term" value="F:kinase activity"/>
    <property type="evidence" value="ECO:0007669"/>
    <property type="project" value="UniProtKB-KW"/>
</dbReference>
<proteinExistence type="predicted"/>
<dbReference type="AlphaFoldDB" id="A0A0J0YUP8"/>
<protein>
    <submittedName>
        <fullName evidence="2">Histidine kinase</fullName>
    </submittedName>
</protein>
<dbReference type="InterPro" id="IPR013767">
    <property type="entry name" value="PAS_fold"/>
</dbReference>
<keyword evidence="2" id="KW-0808">Transferase</keyword>
<dbReference type="InterPro" id="IPR035965">
    <property type="entry name" value="PAS-like_dom_sf"/>
</dbReference>
<keyword evidence="2" id="KW-0418">Kinase</keyword>
<dbReference type="CDD" id="cd00130">
    <property type="entry name" value="PAS"/>
    <property type="match status" value="1"/>
</dbReference>
<dbReference type="OrthoDB" id="5571399at2"/>
<dbReference type="Proteomes" id="UP000036027">
    <property type="component" value="Unassembled WGS sequence"/>
</dbReference>
<feature type="domain" description="PAS" evidence="1">
    <location>
        <begin position="2"/>
        <end position="55"/>
    </location>
</feature>
<comment type="caution">
    <text evidence="2">The sequence shown here is derived from an EMBL/GenBank/DDBJ whole genome shotgun (WGS) entry which is preliminary data.</text>
</comment>
<keyword evidence="3" id="KW-1185">Reference proteome</keyword>
<reference evidence="2 3" key="1">
    <citation type="submission" date="2014-11" db="EMBL/GenBank/DDBJ databases">
        <title>Genome of a novel goose pathogen.</title>
        <authorList>
            <person name="Hansen C.M."/>
            <person name="Hueffer K."/>
            <person name="Choi S.C."/>
        </authorList>
    </citation>
    <scope>NUCLEOTIDE SEQUENCE [LARGE SCALE GENOMIC DNA]</scope>
    <source>
        <strain evidence="2 3">KH1503</strain>
    </source>
</reference>
<evidence type="ECO:0000313" key="3">
    <source>
        <dbReference type="Proteomes" id="UP000036027"/>
    </source>
</evidence>
<dbReference type="Gene3D" id="3.30.450.20">
    <property type="entry name" value="PAS domain"/>
    <property type="match status" value="1"/>
</dbReference>
<sequence>MNALPYQAMIEQMTDSVIYADSEGIIRTWNHASEKMFGFSAAEAIGQSLDIIIPEKLRAPHWKGFHAAISTGATRSGGQATRTKALHKTGKYIYAEVSFCIITDPANSKRGALSVARPAHKNQTGV</sequence>
<dbReference type="SUPFAM" id="SSF55785">
    <property type="entry name" value="PYP-like sensor domain (PAS domain)"/>
    <property type="match status" value="1"/>
</dbReference>
<dbReference type="InterPro" id="IPR000014">
    <property type="entry name" value="PAS"/>
</dbReference>
<name>A0A0J0YUP8_9NEIS</name>
<dbReference type="PATRIC" id="fig|1470200.3.peg.71"/>
<dbReference type="RefSeq" id="WP_047759916.1">
    <property type="nucleotide sequence ID" value="NZ_CP091510.1"/>
</dbReference>
<evidence type="ECO:0000259" key="1">
    <source>
        <dbReference type="PROSITE" id="PS50112"/>
    </source>
</evidence>
<accession>A0A0J0YUP8</accession>